<evidence type="ECO:0000313" key="3">
    <source>
        <dbReference type="Proteomes" id="UP000217276"/>
    </source>
</evidence>
<keyword evidence="1" id="KW-0732">Signal</keyword>
<proteinExistence type="predicted"/>
<dbReference type="EMBL" id="CP022384">
    <property type="protein sequence ID" value="ATA82109.1"/>
    <property type="molecule type" value="Genomic_DNA"/>
</dbReference>
<feature type="signal peptide" evidence="1">
    <location>
        <begin position="1"/>
        <end position="21"/>
    </location>
</feature>
<feature type="chain" id="PRO_5012648315" description="Long-subunit fatty acid transport protein" evidence="1">
    <location>
        <begin position="22"/>
        <end position="426"/>
    </location>
</feature>
<evidence type="ECO:0000256" key="1">
    <source>
        <dbReference type="SAM" id="SignalP"/>
    </source>
</evidence>
<evidence type="ECO:0000313" key="2">
    <source>
        <dbReference type="EMBL" id="ATA82109.1"/>
    </source>
</evidence>
<gene>
    <name evidence="2" type="ORF">CGC53_07000</name>
</gene>
<evidence type="ECO:0008006" key="4">
    <source>
        <dbReference type="Google" id="ProtNLM"/>
    </source>
</evidence>
<dbReference type="KEGG" id="clk:CGC53_07000"/>
<name>A0A250FAF5_9FLAO</name>
<organism evidence="2 3">
    <name type="scientific">Capnocytophaga leadbetteri</name>
    <dbReference type="NCBI Taxonomy" id="327575"/>
    <lineage>
        <taxon>Bacteria</taxon>
        <taxon>Pseudomonadati</taxon>
        <taxon>Bacteroidota</taxon>
        <taxon>Flavobacteriia</taxon>
        <taxon>Flavobacteriales</taxon>
        <taxon>Flavobacteriaceae</taxon>
        <taxon>Capnocytophaga</taxon>
    </lineage>
</organism>
<dbReference type="RefSeq" id="WP_095914164.1">
    <property type="nucleotide sequence ID" value="NZ_CP022384.1"/>
</dbReference>
<dbReference type="AlphaFoldDB" id="A0A250FAF5"/>
<protein>
    <recommendedName>
        <fullName evidence="4">Long-subunit fatty acid transport protein</fullName>
    </recommendedName>
</protein>
<accession>A0A250FAF5</accession>
<keyword evidence="3" id="KW-1185">Reference proteome</keyword>
<dbReference type="SUPFAM" id="SSF56935">
    <property type="entry name" value="Porins"/>
    <property type="match status" value="1"/>
</dbReference>
<sequence>MNKKLITFIITLLSVSYNAFAQKTTESPYSFYGVGERNFNGIAEESAMGNIGVFADSTRVNMQNPATLSELKYTAFSAGMTMQSKKIVTNNTSINARSSAFDYFTLGFPIIDRLGVSFGLVPYSSVGYQLKSETYGTTYQYQGNGNVNQFFASAGYKLRQGLSLGATVRYNFGTIQMTDIQQLRNVELFTQEDSKSVVKGATFNLGLYYEHPLQHRLRLYSSLVYTPQSVLRSDNERSISTLGYASGSNSNRGAQLSVREVQQVNLSAQGIKKTNLTMGSQIEAGIGIGEQQKWFAGLEYTYANTSKFANPFLTTTNVSYKDSYKIEVGGFWIPNYNSFTSYWKRVTYRAGFHYENTGAVLNGQALTNFGTSFGLSLPVKGFSNITTVLEYGKRGTLSAGLLKENYFNLKIGFTLNDKWFQKTKYQ</sequence>
<dbReference type="Proteomes" id="UP000217276">
    <property type="component" value="Chromosome"/>
</dbReference>
<dbReference type="Gene3D" id="2.40.160.60">
    <property type="entry name" value="Outer membrane protein transport protein (OMPP1/FadL/TodX)"/>
    <property type="match status" value="1"/>
</dbReference>
<reference evidence="3" key="1">
    <citation type="submission" date="2017-06" db="EMBL/GenBank/DDBJ databases">
        <title>Capnocytophaga spp. assemblies.</title>
        <authorList>
            <person name="Gulvik C.A."/>
        </authorList>
    </citation>
    <scope>NUCLEOTIDE SEQUENCE [LARGE SCALE GENOMIC DNA]</scope>
    <source>
        <strain evidence="3">H6253</strain>
    </source>
</reference>